<protein>
    <submittedName>
        <fullName evidence="5">Murein transglycosylase</fullName>
    </submittedName>
</protein>
<proteinExistence type="inferred from homology"/>
<keyword evidence="3" id="KW-0732">Signal</keyword>
<feature type="chain" id="PRO_5045276507" evidence="3">
    <location>
        <begin position="26"/>
        <end position="284"/>
    </location>
</feature>
<name>A0ABQ3IVH8_9RHOB</name>
<comment type="similarity">
    <text evidence="1">Belongs to the transglycosylase Slt family.</text>
</comment>
<dbReference type="InterPro" id="IPR008258">
    <property type="entry name" value="Transglycosylase_SLT_dom_1"/>
</dbReference>
<dbReference type="Gene3D" id="1.10.530.10">
    <property type="match status" value="1"/>
</dbReference>
<evidence type="ECO:0000259" key="4">
    <source>
        <dbReference type="Pfam" id="PF01464"/>
    </source>
</evidence>
<organism evidence="5 6">
    <name type="scientific">Aliiroseovarius zhejiangensis</name>
    <dbReference type="NCBI Taxonomy" id="1632025"/>
    <lineage>
        <taxon>Bacteria</taxon>
        <taxon>Pseudomonadati</taxon>
        <taxon>Pseudomonadota</taxon>
        <taxon>Alphaproteobacteria</taxon>
        <taxon>Rhodobacterales</taxon>
        <taxon>Paracoccaceae</taxon>
        <taxon>Aliiroseovarius</taxon>
    </lineage>
</organism>
<evidence type="ECO:0000313" key="6">
    <source>
        <dbReference type="Proteomes" id="UP000609802"/>
    </source>
</evidence>
<sequence>MNRKMRRFVNISIFLILAMGVQAQADTQPAPFPDFTFKRVSVPQAGAKRLTIQIDPAAQAAALAPRTPASKTPSPDHIEEVAAGVPTPQPTEWDWFWTTVSPRLDKAGPGNVRTALDLLETQEGMAQPRLQHLQTIARAHGSDILNATIGTPVSPALVLALISVESGGRVDVESHAGAQGLMQLIPDTAARFGVEDSTNPTQNIKGGVAYLNWLINHFDGDPILALAGYNAGENAVKDNGGVPPYAETRAYVPKVLAAWKVARGLCLTPPELLSDGCVFAVNGS</sequence>
<dbReference type="PANTHER" id="PTHR37423">
    <property type="entry name" value="SOLUBLE LYTIC MUREIN TRANSGLYCOSYLASE-RELATED"/>
    <property type="match status" value="1"/>
</dbReference>
<gene>
    <name evidence="5" type="ORF">GCM10016455_11400</name>
</gene>
<comment type="similarity">
    <text evidence="2">Belongs to the virb1 family.</text>
</comment>
<feature type="domain" description="Transglycosylase SLT" evidence="4">
    <location>
        <begin position="153"/>
        <end position="240"/>
    </location>
</feature>
<dbReference type="Pfam" id="PF01464">
    <property type="entry name" value="SLT"/>
    <property type="match status" value="1"/>
</dbReference>
<dbReference type="Proteomes" id="UP000609802">
    <property type="component" value="Unassembled WGS sequence"/>
</dbReference>
<keyword evidence="6" id="KW-1185">Reference proteome</keyword>
<reference evidence="6" key="1">
    <citation type="journal article" date="2019" name="Int. J. Syst. Evol. Microbiol.">
        <title>The Global Catalogue of Microorganisms (GCM) 10K type strain sequencing project: providing services to taxonomists for standard genome sequencing and annotation.</title>
        <authorList>
            <consortium name="The Broad Institute Genomics Platform"/>
            <consortium name="The Broad Institute Genome Sequencing Center for Infectious Disease"/>
            <person name="Wu L."/>
            <person name="Ma J."/>
        </authorList>
    </citation>
    <scope>NUCLEOTIDE SEQUENCE [LARGE SCALE GENOMIC DNA]</scope>
    <source>
        <strain evidence="6">KCTC 42443</strain>
    </source>
</reference>
<comment type="caution">
    <text evidence="5">The sequence shown here is derived from an EMBL/GenBank/DDBJ whole genome shotgun (WGS) entry which is preliminary data.</text>
</comment>
<dbReference type="PANTHER" id="PTHR37423:SF2">
    <property type="entry name" value="MEMBRANE-BOUND LYTIC MUREIN TRANSGLYCOSYLASE C"/>
    <property type="match status" value="1"/>
</dbReference>
<evidence type="ECO:0000313" key="5">
    <source>
        <dbReference type="EMBL" id="GHE92975.1"/>
    </source>
</evidence>
<dbReference type="SUPFAM" id="SSF53955">
    <property type="entry name" value="Lysozyme-like"/>
    <property type="match status" value="1"/>
</dbReference>
<dbReference type="EMBL" id="BNCH01000002">
    <property type="protein sequence ID" value="GHE92975.1"/>
    <property type="molecule type" value="Genomic_DNA"/>
</dbReference>
<evidence type="ECO:0000256" key="1">
    <source>
        <dbReference type="ARBA" id="ARBA00007734"/>
    </source>
</evidence>
<accession>A0ABQ3IVH8</accession>
<dbReference type="InterPro" id="IPR023346">
    <property type="entry name" value="Lysozyme-like_dom_sf"/>
</dbReference>
<evidence type="ECO:0000256" key="3">
    <source>
        <dbReference type="SAM" id="SignalP"/>
    </source>
</evidence>
<dbReference type="CDD" id="cd00254">
    <property type="entry name" value="LT-like"/>
    <property type="match status" value="1"/>
</dbReference>
<feature type="signal peptide" evidence="3">
    <location>
        <begin position="1"/>
        <end position="25"/>
    </location>
</feature>
<evidence type="ECO:0000256" key="2">
    <source>
        <dbReference type="ARBA" id="ARBA00009387"/>
    </source>
</evidence>